<evidence type="ECO:0000313" key="4">
    <source>
        <dbReference type="Proteomes" id="UP000272560"/>
    </source>
</evidence>
<proteinExistence type="predicted"/>
<dbReference type="PANTHER" id="PTHR43179:SF11">
    <property type="entry name" value="GLYCOSYL TRANSFERASE"/>
    <property type="match status" value="1"/>
</dbReference>
<accession>A0A3A5M0H7</accession>
<dbReference type="PANTHER" id="PTHR43179">
    <property type="entry name" value="RHAMNOSYLTRANSFERASE WBBL"/>
    <property type="match status" value="1"/>
</dbReference>
<dbReference type="Proteomes" id="UP000272560">
    <property type="component" value="Unassembled WGS sequence"/>
</dbReference>
<dbReference type="InterPro" id="IPR029044">
    <property type="entry name" value="Nucleotide-diphossugar_trans"/>
</dbReference>
<keyword evidence="4" id="KW-1185">Reference proteome</keyword>
<dbReference type="OrthoDB" id="9771846at2"/>
<dbReference type="EMBL" id="QZVT01000007">
    <property type="protein sequence ID" value="RJT78041.1"/>
    <property type="molecule type" value="Genomic_DNA"/>
</dbReference>
<feature type="compositionally biased region" description="Polar residues" evidence="1">
    <location>
        <begin position="28"/>
        <end position="40"/>
    </location>
</feature>
<evidence type="ECO:0000259" key="2">
    <source>
        <dbReference type="Pfam" id="PF00535"/>
    </source>
</evidence>
<dbReference type="InterPro" id="IPR001173">
    <property type="entry name" value="Glyco_trans_2-like"/>
</dbReference>
<dbReference type="GO" id="GO:0016740">
    <property type="term" value="F:transferase activity"/>
    <property type="evidence" value="ECO:0007669"/>
    <property type="project" value="UniProtKB-KW"/>
</dbReference>
<comment type="caution">
    <text evidence="3">The sequence shown here is derived from an EMBL/GenBank/DDBJ whole genome shotgun (WGS) entry which is preliminary data.</text>
</comment>
<sequence length="352" mass="37601">MPGARVSPRPIARAGPVGRAATPGQVGHITQKTAARSNPSAGHGRRPCSLRCRGTRPPDPTGTDVSHHLERRPRVPCRPRRAVTPSKTSASALVVIPAFGSPELTNAVVRDLCRDGSDLDPALRIVVVDNAGDYVLPEGNISVHRPGRNLRWIGAANWALQTASRDGHAVCVVLNNDIRLSPGFLDGLLAPFSTGDDIALAAACYDDFWLHQRAHAIPGTAAEYVPRDVLRDVDFCDGTAIAFAVPPVVELGGLDEVTFPRHGYGADIDLAIRARAAGLRCVVTEGAYVSHLRRQTMNRTGQTSEGNRAEILHGLDTKWGDGWRADVGLGPDSFPAHNTGSGASWYLTVPAW</sequence>
<dbReference type="Pfam" id="PF00535">
    <property type="entry name" value="Glycos_transf_2"/>
    <property type="match status" value="1"/>
</dbReference>
<feature type="region of interest" description="Disordered" evidence="1">
    <location>
        <begin position="1"/>
        <end position="84"/>
    </location>
</feature>
<keyword evidence="3" id="KW-0808">Transferase</keyword>
<evidence type="ECO:0000313" key="3">
    <source>
        <dbReference type="EMBL" id="RJT78041.1"/>
    </source>
</evidence>
<dbReference type="AlphaFoldDB" id="A0A3A5M0H7"/>
<feature type="compositionally biased region" description="Basic residues" evidence="1">
    <location>
        <begin position="69"/>
        <end position="81"/>
    </location>
</feature>
<evidence type="ECO:0000256" key="1">
    <source>
        <dbReference type="SAM" id="MobiDB-lite"/>
    </source>
</evidence>
<gene>
    <name evidence="3" type="ORF">D6T63_13935</name>
</gene>
<reference evidence="3 4" key="1">
    <citation type="submission" date="2018-09" db="EMBL/GenBank/DDBJ databases">
        <title>Novel species of Arthrobacter.</title>
        <authorList>
            <person name="Liu Q."/>
            <person name="Xin Y.-H."/>
        </authorList>
    </citation>
    <scope>NUCLEOTIDE SEQUENCE [LARGE SCALE GENOMIC DNA]</scope>
    <source>
        <strain evidence="3 4">Hz2</strain>
    </source>
</reference>
<name>A0A3A5M0H7_9MICC</name>
<dbReference type="Gene3D" id="3.90.550.10">
    <property type="entry name" value="Spore Coat Polysaccharide Biosynthesis Protein SpsA, Chain A"/>
    <property type="match status" value="1"/>
</dbReference>
<dbReference type="SUPFAM" id="SSF53448">
    <property type="entry name" value="Nucleotide-diphospho-sugar transferases"/>
    <property type="match status" value="1"/>
</dbReference>
<protein>
    <submittedName>
        <fullName evidence="3">Glycosyltransferase</fullName>
    </submittedName>
</protein>
<organism evidence="3 4">
    <name type="scientific">Arthrobacter cheniae</name>
    <dbReference type="NCBI Taxonomy" id="1258888"/>
    <lineage>
        <taxon>Bacteria</taxon>
        <taxon>Bacillati</taxon>
        <taxon>Actinomycetota</taxon>
        <taxon>Actinomycetes</taxon>
        <taxon>Micrococcales</taxon>
        <taxon>Micrococcaceae</taxon>
        <taxon>Arthrobacter</taxon>
    </lineage>
</organism>
<feature type="domain" description="Glycosyltransferase 2-like" evidence="2">
    <location>
        <begin position="94"/>
        <end position="201"/>
    </location>
</feature>